<gene>
    <name evidence="11" type="ORF">TSAR_012533</name>
</gene>
<evidence type="ECO:0000256" key="1">
    <source>
        <dbReference type="ARBA" id="ARBA00004613"/>
    </source>
</evidence>
<keyword evidence="12" id="KW-1185">Reference proteome</keyword>
<proteinExistence type="predicted"/>
<sequence>MTNGDVDGAKPQIKIAYIEITENVLADGGKKEEEEAMVPQQQPRLPPKRSVIPQAKNVPIPTSRPPKPEPLEPSNDMKSWVRAEMRSLATNNPGIQDVRKNTSLACDVDAPNVRNFKSKSTLALNEPTPRSQIEPETKPRTSLSPKKSSVDDHNDLLTVLTTKSRSRSAIHVVEDSSSYGKLKSQMSLEDILAVNSANSSSSSILTQAPKLLPRSQSISCDSNGRNGLVGPPFCAVRNGAVDSWTAEDKISPTKIPSLRSKQPQELHEALEGPKSPTTSCSKIPTSRNLGRRSASVTDMKKVFEKPEASSSGTSSPGSQSISGSTATHNRFPSLDSSLEDSIRPEVDQERFSGEQFGSISSLASSTSLISQQELAQLVEEANLEEPRGGHDVVVVLLHKENPSGSVGITLAGGLDCETKEITIHRVLAHSIADRDGSVQRGDRILSINGRSMRGLTHRESLAVLKQPRSEVVLVVSRAKLDDAAAGNRLRNRTESVETIVEGHETNGVTENTAWGPALMVSMYKDGAGLGFSLEGGRDSPLGDRPLLIKKIFTGGAAEKTGALRAGDQLLEVNKRDVSRMSRIEAWSLMKKLPDGEVNLLVRHPATKSS</sequence>
<evidence type="ECO:0000256" key="9">
    <source>
        <dbReference type="SAM" id="MobiDB-lite"/>
    </source>
</evidence>
<dbReference type="AlphaFoldDB" id="A0A232EWA3"/>
<feature type="region of interest" description="Disordered" evidence="9">
    <location>
        <begin position="115"/>
        <end position="154"/>
    </location>
</feature>
<evidence type="ECO:0000256" key="8">
    <source>
        <dbReference type="ARBA" id="ARBA00024706"/>
    </source>
</evidence>
<organism evidence="11 12">
    <name type="scientific">Trichomalopsis sarcophagae</name>
    <dbReference type="NCBI Taxonomy" id="543379"/>
    <lineage>
        <taxon>Eukaryota</taxon>
        <taxon>Metazoa</taxon>
        <taxon>Ecdysozoa</taxon>
        <taxon>Arthropoda</taxon>
        <taxon>Hexapoda</taxon>
        <taxon>Insecta</taxon>
        <taxon>Pterygota</taxon>
        <taxon>Neoptera</taxon>
        <taxon>Endopterygota</taxon>
        <taxon>Hymenoptera</taxon>
        <taxon>Apocrita</taxon>
        <taxon>Proctotrupomorpha</taxon>
        <taxon>Chalcidoidea</taxon>
        <taxon>Pteromalidae</taxon>
        <taxon>Pteromalinae</taxon>
        <taxon>Trichomalopsis</taxon>
    </lineage>
</organism>
<keyword evidence="4" id="KW-0202">Cytokine</keyword>
<dbReference type="SMART" id="SM00228">
    <property type="entry name" value="PDZ"/>
    <property type="match status" value="2"/>
</dbReference>
<evidence type="ECO:0000256" key="7">
    <source>
        <dbReference type="ARBA" id="ARBA00023163"/>
    </source>
</evidence>
<feature type="compositionally biased region" description="Polar residues" evidence="9">
    <location>
        <begin position="275"/>
        <end position="288"/>
    </location>
</feature>
<keyword evidence="3" id="KW-0145">Chemotaxis</keyword>
<feature type="domain" description="PDZ" evidence="10">
    <location>
        <begin position="394"/>
        <end position="479"/>
    </location>
</feature>
<dbReference type="GO" id="GO:0005125">
    <property type="term" value="F:cytokine activity"/>
    <property type="evidence" value="ECO:0007669"/>
    <property type="project" value="UniProtKB-KW"/>
</dbReference>
<evidence type="ECO:0000256" key="4">
    <source>
        <dbReference type="ARBA" id="ARBA00022514"/>
    </source>
</evidence>
<comment type="subcellular location">
    <subcellularLocation>
        <location evidence="1">Secreted</location>
    </subcellularLocation>
</comment>
<reference evidence="11 12" key="1">
    <citation type="journal article" date="2017" name="Curr. Biol.">
        <title>The Evolution of Venom by Co-option of Single-Copy Genes.</title>
        <authorList>
            <person name="Martinson E.O."/>
            <person name="Mrinalini"/>
            <person name="Kelkar Y.D."/>
            <person name="Chang C.H."/>
            <person name="Werren J.H."/>
        </authorList>
    </citation>
    <scope>NUCLEOTIDE SEQUENCE [LARGE SCALE GENOMIC DNA]</scope>
    <source>
        <strain evidence="11 12">Alberta</strain>
        <tissue evidence="11">Whole body</tissue>
    </source>
</reference>
<dbReference type="PROSITE" id="PS50106">
    <property type="entry name" value="PDZ"/>
    <property type="match status" value="2"/>
</dbReference>
<feature type="domain" description="PDZ" evidence="10">
    <location>
        <begin position="519"/>
        <end position="591"/>
    </location>
</feature>
<evidence type="ECO:0000256" key="2">
    <source>
        <dbReference type="ARBA" id="ARBA00013973"/>
    </source>
</evidence>
<dbReference type="PRINTS" id="PR01931">
    <property type="entry name" value="INTRLEUKIN16"/>
</dbReference>
<evidence type="ECO:0000313" key="11">
    <source>
        <dbReference type="EMBL" id="OXU22596.1"/>
    </source>
</evidence>
<evidence type="ECO:0000313" key="12">
    <source>
        <dbReference type="Proteomes" id="UP000215335"/>
    </source>
</evidence>
<feature type="compositionally biased region" description="Basic and acidic residues" evidence="9">
    <location>
        <begin position="298"/>
        <end position="307"/>
    </location>
</feature>
<dbReference type="Gene3D" id="2.30.42.10">
    <property type="match status" value="2"/>
</dbReference>
<keyword evidence="5" id="KW-0964">Secreted</keyword>
<comment type="function">
    <text evidence="8">Interleukin-16 stimulates a migratory response in CD4+ lymphocytes, monocytes, and eosinophils. Primes CD4+ T-cells for IL-2 and IL-15 responsiveness. Also induces T-lymphocyte expression of interleukin 2 receptor. Ligand for CD4.</text>
</comment>
<feature type="compositionally biased region" description="Polar residues" evidence="9">
    <location>
        <begin position="325"/>
        <end position="336"/>
    </location>
</feature>
<dbReference type="GO" id="GO:0006935">
    <property type="term" value="P:chemotaxis"/>
    <property type="evidence" value="ECO:0007669"/>
    <property type="project" value="UniProtKB-KW"/>
</dbReference>
<dbReference type="PANTHER" id="PTHR11324">
    <property type="entry name" value="IL16-RELATED"/>
    <property type="match status" value="1"/>
</dbReference>
<name>A0A232EWA3_9HYME</name>
<protein>
    <recommendedName>
        <fullName evidence="2">Pro-interleukin-16</fullName>
    </recommendedName>
</protein>
<feature type="region of interest" description="Disordered" evidence="9">
    <location>
        <begin position="29"/>
        <end position="77"/>
    </location>
</feature>
<dbReference type="EMBL" id="NNAY01001909">
    <property type="protein sequence ID" value="OXU22596.1"/>
    <property type="molecule type" value="Genomic_DNA"/>
</dbReference>
<evidence type="ECO:0000256" key="6">
    <source>
        <dbReference type="ARBA" id="ARBA00023015"/>
    </source>
</evidence>
<dbReference type="CDD" id="cd06763">
    <property type="entry name" value="PDZ7_PDZD2-PDZ4_hPro-IL-16-like"/>
    <property type="match status" value="1"/>
</dbReference>
<feature type="compositionally biased region" description="Basic and acidic residues" evidence="9">
    <location>
        <begin position="262"/>
        <end position="271"/>
    </location>
</feature>
<keyword evidence="7" id="KW-0804">Transcription</keyword>
<evidence type="ECO:0000256" key="3">
    <source>
        <dbReference type="ARBA" id="ARBA00022500"/>
    </source>
</evidence>
<dbReference type="PANTHER" id="PTHR11324:SF16">
    <property type="entry name" value="PDZ DOMAIN-CONTAINING PROTEIN 2"/>
    <property type="match status" value="1"/>
</dbReference>
<evidence type="ECO:0000259" key="10">
    <source>
        <dbReference type="PROSITE" id="PS50106"/>
    </source>
</evidence>
<dbReference type="OrthoDB" id="42382at2759"/>
<dbReference type="InterPro" id="IPR001478">
    <property type="entry name" value="PDZ"/>
</dbReference>
<dbReference type="SUPFAM" id="SSF50156">
    <property type="entry name" value="PDZ domain-like"/>
    <property type="match status" value="2"/>
</dbReference>
<dbReference type="Pfam" id="PF00595">
    <property type="entry name" value="PDZ"/>
    <property type="match status" value="2"/>
</dbReference>
<evidence type="ECO:0000256" key="5">
    <source>
        <dbReference type="ARBA" id="ARBA00022525"/>
    </source>
</evidence>
<feature type="compositionally biased region" description="Low complexity" evidence="9">
    <location>
        <begin position="309"/>
        <end position="324"/>
    </location>
</feature>
<dbReference type="InterPro" id="IPR036034">
    <property type="entry name" value="PDZ_sf"/>
</dbReference>
<dbReference type="STRING" id="543379.A0A232EWA3"/>
<comment type="caution">
    <text evidence="11">The sequence shown here is derived from an EMBL/GenBank/DDBJ whole genome shotgun (WGS) entry which is preliminary data.</text>
</comment>
<feature type="region of interest" description="Disordered" evidence="9">
    <location>
        <begin position="247"/>
        <end position="339"/>
    </location>
</feature>
<dbReference type="GO" id="GO:0005615">
    <property type="term" value="C:extracellular space"/>
    <property type="evidence" value="ECO:0007669"/>
    <property type="project" value="UniProtKB-KW"/>
</dbReference>
<keyword evidence="6" id="KW-0805">Transcription regulation</keyword>
<feature type="compositionally biased region" description="Polar residues" evidence="9">
    <location>
        <begin position="118"/>
        <end position="131"/>
    </location>
</feature>
<dbReference type="InterPro" id="IPR020450">
    <property type="entry name" value="IL-16"/>
</dbReference>
<dbReference type="Proteomes" id="UP000215335">
    <property type="component" value="Unassembled WGS sequence"/>
</dbReference>
<accession>A0A232EWA3</accession>